<dbReference type="OrthoDB" id="20035at2759"/>
<dbReference type="PANTHER" id="PTHR32083">
    <property type="entry name" value="CILIA AND FLAGELLA-ASSOCIATED PROTEIN 58-RELATED"/>
    <property type="match status" value="1"/>
</dbReference>
<dbReference type="eggNOG" id="ENOG502QPV7">
    <property type="taxonomic scope" value="Eukaryota"/>
</dbReference>
<name>B4K983_DROMO</name>
<sequence>MENMLTKNSSKISSKISRKRKTVYTTDMDAWNTLEFNRKFRASIDVAQLDLIEDLDDEFFKISYELVQQLVPLNYFIASKMKVFVDIVARLHAHYLKEMRTAQELKQTINTANAKLRLAIEVTEESSYVMEALRLSLEEAWRTTDAVEYRESLLGETQGKAAIKDQPSEALDNLTYWKNPKELYVRSLVYRERDRLAIELREHQKRLELNRTYSATVEAINEQNIEMIKQQHLHMKQIEAEQSSEEQKYRMAIEQLEGKIEAQRKDIKCLTHMNRELREFERKYNESLSSVGRFKQTIERLSHDNYNLTKANHRIDEEYRIRQTMLANLEITNKAMNIEKVELLQVVRRLKCERKSKDFVFNQLNRRFHLLSKKKTNLISQKNCLNNKVTSLERNMLALTTKLNEIVHIKDEAVRVQTKLQADLKHQSDVIASLRYDLAVQRRHSQDVQKLLDRANRTLDEKDVQIHKINKEKHEVQLENSELSRSIEILEAKIVVKTEKIMELTQKLDAKHQSYMKAKKQLEITHTEKTLVENSMELCGRDRQKLQNLNGKLSFQINQMCQQLATNEKEMNQQSKRIDHLDNLLKHKQNEIHSRERQVEQIRAELAELKVLNQQLHCTIDRDTMRFKQVSIRLEEVNKEKMVIGQQIVRRNCELHALQEKLSMLQMAMSRGTTQYNQRVEDIRLLKTEISNLRMSNACMQRSITNTANMRQEVVRIERQLLRERLNVTAFTEEMKYPYRIHRWRVLVGRDPSKYQLIRKIQVLLKRNIKLSVERLNMEHKVQDMQKLCDAFKRQIQHMPDPSIVQRLWVQKRINRRQSRKVNAMKAELAINEIDRQSRDMLLKEYQAAISKGYLASNQIVTTLIGVLNVNRLEAPTATVFQMTPRNSNLSLNEKDVRSAYVLK</sequence>
<evidence type="ECO:0000313" key="3">
    <source>
        <dbReference type="EMBL" id="EDW14496.2"/>
    </source>
</evidence>
<dbReference type="AlphaFoldDB" id="B4K983"/>
<feature type="coiled-coil region" evidence="2">
    <location>
        <begin position="452"/>
        <end position="521"/>
    </location>
</feature>
<keyword evidence="4" id="KW-1185">Reference proteome</keyword>
<feature type="coiled-coil region" evidence="2">
    <location>
        <begin position="235"/>
        <end position="273"/>
    </location>
</feature>
<dbReference type="KEGG" id="dmo:Dmoj_GI24296"/>
<gene>
    <name evidence="3" type="primary">Dmoj\GI24296</name>
    <name evidence="3" type="ORF">Dmoj_GI24296</name>
</gene>
<dbReference type="FunCoup" id="B4K983">
    <property type="interactions" value="26"/>
</dbReference>
<evidence type="ECO:0008006" key="5">
    <source>
        <dbReference type="Google" id="ProtNLM"/>
    </source>
</evidence>
<dbReference type="Proteomes" id="UP000009192">
    <property type="component" value="Unassembled WGS sequence"/>
</dbReference>
<keyword evidence="1 2" id="KW-0175">Coiled coil</keyword>
<accession>B4K983</accession>
<proteinExistence type="predicted"/>
<evidence type="ECO:0000256" key="1">
    <source>
        <dbReference type="ARBA" id="ARBA00023054"/>
    </source>
</evidence>
<feature type="coiled-coil region" evidence="2">
    <location>
        <begin position="375"/>
        <end position="402"/>
    </location>
</feature>
<dbReference type="GO" id="GO:0005856">
    <property type="term" value="C:cytoskeleton"/>
    <property type="evidence" value="ECO:0007669"/>
    <property type="project" value="TreeGrafter"/>
</dbReference>
<dbReference type="EMBL" id="CH933806">
    <property type="protein sequence ID" value="EDW14496.2"/>
    <property type="molecule type" value="Genomic_DNA"/>
</dbReference>
<dbReference type="InParanoid" id="B4K983"/>
<reference evidence="3 4" key="1">
    <citation type="journal article" date="2007" name="Nature">
        <title>Evolution of genes and genomes on the Drosophila phylogeny.</title>
        <authorList>
            <consortium name="Drosophila 12 Genomes Consortium"/>
            <person name="Clark A.G."/>
            <person name="Eisen M.B."/>
            <person name="Smith D.R."/>
            <person name="Bergman C.M."/>
            <person name="Oliver B."/>
            <person name="Markow T.A."/>
            <person name="Kaufman T.C."/>
            <person name="Kellis M."/>
            <person name="Gelbart W."/>
            <person name="Iyer V.N."/>
            <person name="Pollard D.A."/>
            <person name="Sackton T.B."/>
            <person name="Larracuente A.M."/>
            <person name="Singh N.D."/>
            <person name="Abad J.P."/>
            <person name="Abt D.N."/>
            <person name="Adryan B."/>
            <person name="Aguade M."/>
            <person name="Akashi H."/>
            <person name="Anderson W.W."/>
            <person name="Aquadro C.F."/>
            <person name="Ardell D.H."/>
            <person name="Arguello R."/>
            <person name="Artieri C.G."/>
            <person name="Barbash D.A."/>
            <person name="Barker D."/>
            <person name="Barsanti P."/>
            <person name="Batterham P."/>
            <person name="Batzoglou S."/>
            <person name="Begun D."/>
            <person name="Bhutkar A."/>
            <person name="Blanco E."/>
            <person name="Bosak S.A."/>
            <person name="Bradley R.K."/>
            <person name="Brand A.D."/>
            <person name="Brent M.R."/>
            <person name="Brooks A.N."/>
            <person name="Brown R.H."/>
            <person name="Butlin R.K."/>
            <person name="Caggese C."/>
            <person name="Calvi B.R."/>
            <person name="Bernardo de Carvalho A."/>
            <person name="Caspi A."/>
            <person name="Castrezana S."/>
            <person name="Celniker S.E."/>
            <person name="Chang J.L."/>
            <person name="Chapple C."/>
            <person name="Chatterji S."/>
            <person name="Chinwalla A."/>
            <person name="Civetta A."/>
            <person name="Clifton S.W."/>
            <person name="Comeron J.M."/>
            <person name="Costello J.C."/>
            <person name="Coyne J.A."/>
            <person name="Daub J."/>
            <person name="David R.G."/>
            <person name="Delcher A.L."/>
            <person name="Delehaunty K."/>
            <person name="Do C.B."/>
            <person name="Ebling H."/>
            <person name="Edwards K."/>
            <person name="Eickbush T."/>
            <person name="Evans J.D."/>
            <person name="Filipski A."/>
            <person name="Findeiss S."/>
            <person name="Freyhult E."/>
            <person name="Fulton L."/>
            <person name="Fulton R."/>
            <person name="Garcia A.C."/>
            <person name="Gardiner A."/>
            <person name="Garfield D.A."/>
            <person name="Garvin B.E."/>
            <person name="Gibson G."/>
            <person name="Gilbert D."/>
            <person name="Gnerre S."/>
            <person name="Godfrey J."/>
            <person name="Good R."/>
            <person name="Gotea V."/>
            <person name="Gravely B."/>
            <person name="Greenberg A.J."/>
            <person name="Griffiths-Jones S."/>
            <person name="Gross S."/>
            <person name="Guigo R."/>
            <person name="Gustafson E.A."/>
            <person name="Haerty W."/>
            <person name="Hahn M.W."/>
            <person name="Halligan D.L."/>
            <person name="Halpern A.L."/>
            <person name="Halter G.M."/>
            <person name="Han M.V."/>
            <person name="Heger A."/>
            <person name="Hillier L."/>
            <person name="Hinrichs A.S."/>
            <person name="Holmes I."/>
            <person name="Hoskins R.A."/>
            <person name="Hubisz M.J."/>
            <person name="Hultmark D."/>
            <person name="Huntley M.A."/>
            <person name="Jaffe D.B."/>
            <person name="Jagadeeshan S."/>
            <person name="Jeck W.R."/>
            <person name="Johnson J."/>
            <person name="Jones C.D."/>
            <person name="Jordan W.C."/>
            <person name="Karpen G.H."/>
            <person name="Kataoka E."/>
            <person name="Keightley P.D."/>
            <person name="Kheradpour P."/>
            <person name="Kirkness E.F."/>
            <person name="Koerich L.B."/>
            <person name="Kristiansen K."/>
            <person name="Kudrna D."/>
            <person name="Kulathinal R.J."/>
            <person name="Kumar S."/>
            <person name="Kwok R."/>
            <person name="Lander E."/>
            <person name="Langley C.H."/>
            <person name="Lapoint R."/>
            <person name="Lazzaro B.P."/>
            <person name="Lee S.J."/>
            <person name="Levesque L."/>
            <person name="Li R."/>
            <person name="Lin C.F."/>
            <person name="Lin M.F."/>
            <person name="Lindblad-Toh K."/>
            <person name="Llopart A."/>
            <person name="Long M."/>
            <person name="Low L."/>
            <person name="Lozovsky E."/>
            <person name="Lu J."/>
            <person name="Luo M."/>
            <person name="Machado C.A."/>
            <person name="Makalowski W."/>
            <person name="Marzo M."/>
            <person name="Matsuda M."/>
            <person name="Matzkin L."/>
            <person name="McAllister B."/>
            <person name="McBride C.S."/>
            <person name="McKernan B."/>
            <person name="McKernan K."/>
            <person name="Mendez-Lago M."/>
            <person name="Minx P."/>
            <person name="Mollenhauer M.U."/>
            <person name="Montooth K."/>
            <person name="Mount S.M."/>
            <person name="Mu X."/>
            <person name="Myers E."/>
            <person name="Negre B."/>
            <person name="Newfeld S."/>
            <person name="Nielsen R."/>
            <person name="Noor M.A."/>
            <person name="O'Grady P."/>
            <person name="Pachter L."/>
            <person name="Papaceit M."/>
            <person name="Parisi M.J."/>
            <person name="Parisi M."/>
            <person name="Parts L."/>
            <person name="Pedersen J.S."/>
            <person name="Pesole G."/>
            <person name="Phillippy A.M."/>
            <person name="Ponting C.P."/>
            <person name="Pop M."/>
            <person name="Porcelli D."/>
            <person name="Powell J.R."/>
            <person name="Prohaska S."/>
            <person name="Pruitt K."/>
            <person name="Puig M."/>
            <person name="Quesneville H."/>
            <person name="Ram K.R."/>
            <person name="Rand D."/>
            <person name="Rasmussen M.D."/>
            <person name="Reed L.K."/>
            <person name="Reenan R."/>
            <person name="Reily A."/>
            <person name="Remington K.A."/>
            <person name="Rieger T.T."/>
            <person name="Ritchie M.G."/>
            <person name="Robin C."/>
            <person name="Rogers Y.H."/>
            <person name="Rohde C."/>
            <person name="Rozas J."/>
            <person name="Rubenfield M.J."/>
            <person name="Ruiz A."/>
            <person name="Russo S."/>
            <person name="Salzberg S.L."/>
            <person name="Sanchez-Gracia A."/>
            <person name="Saranga D.J."/>
            <person name="Sato H."/>
            <person name="Schaeffer S.W."/>
            <person name="Schatz M.C."/>
            <person name="Schlenke T."/>
            <person name="Schwartz R."/>
            <person name="Segarra C."/>
            <person name="Singh R.S."/>
            <person name="Sirot L."/>
            <person name="Sirota M."/>
            <person name="Sisneros N.B."/>
            <person name="Smith C.D."/>
            <person name="Smith T.F."/>
            <person name="Spieth J."/>
            <person name="Stage D.E."/>
            <person name="Stark A."/>
            <person name="Stephan W."/>
            <person name="Strausberg R.L."/>
            <person name="Strempel S."/>
            <person name="Sturgill D."/>
            <person name="Sutton G."/>
            <person name="Sutton G.G."/>
            <person name="Tao W."/>
            <person name="Teichmann S."/>
            <person name="Tobari Y.N."/>
            <person name="Tomimura Y."/>
            <person name="Tsolas J.M."/>
            <person name="Valente V.L."/>
            <person name="Venter E."/>
            <person name="Venter J.C."/>
            <person name="Vicario S."/>
            <person name="Vieira F.G."/>
            <person name="Vilella A.J."/>
            <person name="Villasante A."/>
            <person name="Walenz B."/>
            <person name="Wang J."/>
            <person name="Wasserman M."/>
            <person name="Watts T."/>
            <person name="Wilson D."/>
            <person name="Wilson R.K."/>
            <person name="Wing R.A."/>
            <person name="Wolfner M.F."/>
            <person name="Wong A."/>
            <person name="Wong G.K."/>
            <person name="Wu C.I."/>
            <person name="Wu G."/>
            <person name="Yamamoto D."/>
            <person name="Yang H.P."/>
            <person name="Yang S.P."/>
            <person name="Yorke J.A."/>
            <person name="Yoshida K."/>
            <person name="Zdobnov E."/>
            <person name="Zhang P."/>
            <person name="Zhang Y."/>
            <person name="Zimin A.V."/>
            <person name="Baldwin J."/>
            <person name="Abdouelleil A."/>
            <person name="Abdulkadir J."/>
            <person name="Abebe A."/>
            <person name="Abera B."/>
            <person name="Abreu J."/>
            <person name="Acer S.C."/>
            <person name="Aftuck L."/>
            <person name="Alexander A."/>
            <person name="An P."/>
            <person name="Anderson E."/>
            <person name="Anderson S."/>
            <person name="Arachi H."/>
            <person name="Azer M."/>
            <person name="Bachantsang P."/>
            <person name="Barry A."/>
            <person name="Bayul T."/>
            <person name="Berlin A."/>
            <person name="Bessette D."/>
            <person name="Bloom T."/>
            <person name="Blye J."/>
            <person name="Boguslavskiy L."/>
            <person name="Bonnet C."/>
            <person name="Boukhgalter B."/>
            <person name="Bourzgui I."/>
            <person name="Brown A."/>
            <person name="Cahill P."/>
            <person name="Channer S."/>
            <person name="Cheshatsang Y."/>
            <person name="Chuda L."/>
            <person name="Citroen M."/>
            <person name="Collymore A."/>
            <person name="Cooke P."/>
            <person name="Costello M."/>
            <person name="D'Aco K."/>
            <person name="Daza R."/>
            <person name="De Haan G."/>
            <person name="DeGray S."/>
            <person name="DeMaso C."/>
            <person name="Dhargay N."/>
            <person name="Dooley K."/>
            <person name="Dooley E."/>
            <person name="Doricent M."/>
            <person name="Dorje P."/>
            <person name="Dorjee K."/>
            <person name="Dupes A."/>
            <person name="Elong R."/>
            <person name="Falk J."/>
            <person name="Farina A."/>
            <person name="Faro S."/>
            <person name="Ferguson D."/>
            <person name="Fisher S."/>
            <person name="Foley C.D."/>
            <person name="Franke A."/>
            <person name="Friedrich D."/>
            <person name="Gadbois L."/>
            <person name="Gearin G."/>
            <person name="Gearin C.R."/>
            <person name="Giannoukos G."/>
            <person name="Goode T."/>
            <person name="Graham J."/>
            <person name="Grandbois E."/>
            <person name="Grewal S."/>
            <person name="Gyaltsen K."/>
            <person name="Hafez N."/>
            <person name="Hagos B."/>
            <person name="Hall J."/>
            <person name="Henson C."/>
            <person name="Hollinger A."/>
            <person name="Honan T."/>
            <person name="Huard M.D."/>
            <person name="Hughes L."/>
            <person name="Hurhula B."/>
            <person name="Husby M.E."/>
            <person name="Kamat A."/>
            <person name="Kanga B."/>
            <person name="Kashin S."/>
            <person name="Khazanovich D."/>
            <person name="Kisner P."/>
            <person name="Lance K."/>
            <person name="Lara M."/>
            <person name="Lee W."/>
            <person name="Lennon N."/>
            <person name="Letendre F."/>
            <person name="LeVine R."/>
            <person name="Lipovsky A."/>
            <person name="Liu X."/>
            <person name="Liu J."/>
            <person name="Liu S."/>
            <person name="Lokyitsang T."/>
            <person name="Lokyitsang Y."/>
            <person name="Lubonja R."/>
            <person name="Lui A."/>
            <person name="MacDonald P."/>
            <person name="Magnisalis V."/>
            <person name="Maru K."/>
            <person name="Matthews C."/>
            <person name="McCusker W."/>
            <person name="McDonough S."/>
            <person name="Mehta T."/>
            <person name="Meldrim J."/>
            <person name="Meneus L."/>
            <person name="Mihai O."/>
            <person name="Mihalev A."/>
            <person name="Mihova T."/>
            <person name="Mittelman R."/>
            <person name="Mlenga V."/>
            <person name="Montmayeur A."/>
            <person name="Mulrain L."/>
            <person name="Navidi A."/>
            <person name="Naylor J."/>
            <person name="Negash T."/>
            <person name="Nguyen T."/>
            <person name="Nguyen N."/>
            <person name="Nicol R."/>
            <person name="Norbu C."/>
            <person name="Norbu N."/>
            <person name="Novod N."/>
            <person name="O'Neill B."/>
            <person name="Osman S."/>
            <person name="Markiewicz E."/>
            <person name="Oyono O.L."/>
            <person name="Patti C."/>
            <person name="Phunkhang P."/>
            <person name="Pierre F."/>
            <person name="Priest M."/>
            <person name="Raghuraman S."/>
            <person name="Rege F."/>
            <person name="Reyes R."/>
            <person name="Rise C."/>
            <person name="Rogov P."/>
            <person name="Ross K."/>
            <person name="Ryan E."/>
            <person name="Settipalli S."/>
            <person name="Shea T."/>
            <person name="Sherpa N."/>
            <person name="Shi L."/>
            <person name="Shih D."/>
            <person name="Sparrow T."/>
            <person name="Spaulding J."/>
            <person name="Stalker J."/>
            <person name="Stange-Thomann N."/>
            <person name="Stavropoulos S."/>
            <person name="Stone C."/>
            <person name="Strader C."/>
            <person name="Tesfaye S."/>
            <person name="Thomson T."/>
            <person name="Thoulutsang Y."/>
            <person name="Thoulutsang D."/>
            <person name="Topham K."/>
            <person name="Topping I."/>
            <person name="Tsamla T."/>
            <person name="Vassiliev H."/>
            <person name="Vo A."/>
            <person name="Wangchuk T."/>
            <person name="Wangdi T."/>
            <person name="Weiand M."/>
            <person name="Wilkinson J."/>
            <person name="Wilson A."/>
            <person name="Yadav S."/>
            <person name="Young G."/>
            <person name="Yu Q."/>
            <person name="Zembek L."/>
            <person name="Zhong D."/>
            <person name="Zimmer A."/>
            <person name="Zwirko Z."/>
            <person name="Jaffe D.B."/>
            <person name="Alvarez P."/>
            <person name="Brockman W."/>
            <person name="Butler J."/>
            <person name="Chin C."/>
            <person name="Gnerre S."/>
            <person name="Grabherr M."/>
            <person name="Kleber M."/>
            <person name="Mauceli E."/>
            <person name="MacCallum I."/>
        </authorList>
    </citation>
    <scope>NUCLEOTIDE SEQUENCE [LARGE SCALE GENOMIC DNA]</scope>
    <source>
        <strain evidence="4">Tucson 15081-1352.22</strain>
    </source>
</reference>
<feature type="coiled-coil region" evidence="2">
    <location>
        <begin position="571"/>
        <end position="619"/>
    </location>
</feature>
<protein>
    <recommendedName>
        <fullName evidence="5">Cilia- and flagella-associated protein 58</fullName>
    </recommendedName>
</protein>
<evidence type="ECO:0000256" key="2">
    <source>
        <dbReference type="SAM" id="Coils"/>
    </source>
</evidence>
<organism evidence="3 4">
    <name type="scientific">Drosophila mojavensis</name>
    <name type="common">Fruit fly</name>
    <dbReference type="NCBI Taxonomy" id="7230"/>
    <lineage>
        <taxon>Eukaryota</taxon>
        <taxon>Metazoa</taxon>
        <taxon>Ecdysozoa</taxon>
        <taxon>Arthropoda</taxon>
        <taxon>Hexapoda</taxon>
        <taxon>Insecta</taxon>
        <taxon>Pterygota</taxon>
        <taxon>Neoptera</taxon>
        <taxon>Endopterygota</taxon>
        <taxon>Diptera</taxon>
        <taxon>Brachycera</taxon>
        <taxon>Muscomorpha</taxon>
        <taxon>Ephydroidea</taxon>
        <taxon>Drosophilidae</taxon>
        <taxon>Drosophila</taxon>
    </lineage>
</organism>
<dbReference type="HOGENOM" id="CLU_330469_0_0_1"/>
<evidence type="ECO:0000313" key="4">
    <source>
        <dbReference type="Proteomes" id="UP000009192"/>
    </source>
</evidence>
<dbReference type="PANTHER" id="PTHR32083:SF0">
    <property type="entry name" value="CILIA AND FLAGELLA-ASSOCIATED PROTEIN 58"/>
    <property type="match status" value="1"/>
</dbReference>